<name>A0A974NME9_PERPY</name>
<keyword evidence="3" id="KW-1185">Reference proteome</keyword>
<reference evidence="2 3" key="1">
    <citation type="submission" date="2021-01" db="EMBL/GenBank/DDBJ databases">
        <title>FDA dAtabase for Regulatory Grade micrObial Sequences (FDA-ARGOS): Supporting development and validation of Infectious Disease Dx tests.</title>
        <authorList>
            <person name="Nelson B."/>
            <person name="Plummer A."/>
            <person name="Tallon L."/>
            <person name="Sadzewicz L."/>
            <person name="Zhao X."/>
            <person name="Boylan J."/>
            <person name="Ott S."/>
            <person name="Bowen H."/>
            <person name="Vavikolanu K."/>
            <person name="Mehta A."/>
            <person name="Aluvathingal J."/>
            <person name="Nadendla S."/>
            <person name="Myers T."/>
            <person name="Yan Y."/>
            <person name="Sichtig H."/>
        </authorList>
    </citation>
    <scope>NUCLEOTIDE SEQUENCE [LARGE SCALE GENOMIC DNA]</scope>
    <source>
        <strain evidence="2 3">FDAARGOS_1161</strain>
    </source>
</reference>
<organism evidence="2 3">
    <name type="scientific">Peribacillus psychrosaccharolyticus</name>
    <name type="common">Bacillus psychrosaccharolyticus</name>
    <dbReference type="NCBI Taxonomy" id="1407"/>
    <lineage>
        <taxon>Bacteria</taxon>
        <taxon>Bacillati</taxon>
        <taxon>Bacillota</taxon>
        <taxon>Bacilli</taxon>
        <taxon>Bacillales</taxon>
        <taxon>Bacillaceae</taxon>
        <taxon>Peribacillus</taxon>
    </lineage>
</organism>
<accession>A0A974NME9</accession>
<keyword evidence="1" id="KW-0812">Transmembrane</keyword>
<gene>
    <name evidence="2" type="ORF">I6J18_00925</name>
</gene>
<feature type="transmembrane region" description="Helical" evidence="1">
    <location>
        <begin position="45"/>
        <end position="65"/>
    </location>
</feature>
<keyword evidence="1" id="KW-1133">Transmembrane helix</keyword>
<evidence type="ECO:0000256" key="1">
    <source>
        <dbReference type="SAM" id="Phobius"/>
    </source>
</evidence>
<feature type="transmembrane region" description="Helical" evidence="1">
    <location>
        <begin position="72"/>
        <end position="90"/>
    </location>
</feature>
<evidence type="ECO:0000313" key="3">
    <source>
        <dbReference type="Proteomes" id="UP000595254"/>
    </source>
</evidence>
<proteinExistence type="predicted"/>
<sequence length="94" mass="11108">MGLFFEERPKVKSKKAVIVLKCLIYIGLIVVVVRSLFMGFTFKDFSVVFLLFGLVSLIDGVEGYLHKQKRKYYLFDLGLAFMYFLMYVQYQYFS</sequence>
<dbReference type="EMBL" id="CP068053">
    <property type="protein sequence ID" value="QQT00544.1"/>
    <property type="molecule type" value="Genomic_DNA"/>
</dbReference>
<dbReference type="AlphaFoldDB" id="A0A974NME9"/>
<dbReference type="KEGG" id="ppsr:I6J18_00925"/>
<feature type="transmembrane region" description="Helical" evidence="1">
    <location>
        <begin position="18"/>
        <end position="39"/>
    </location>
</feature>
<keyword evidence="1" id="KW-0472">Membrane</keyword>
<protein>
    <submittedName>
        <fullName evidence="2">Uncharacterized protein</fullName>
    </submittedName>
</protein>
<dbReference type="RefSeq" id="WP_040374816.1">
    <property type="nucleotide sequence ID" value="NZ_CP068053.1"/>
</dbReference>
<dbReference type="Proteomes" id="UP000595254">
    <property type="component" value="Chromosome"/>
</dbReference>
<evidence type="ECO:0000313" key="2">
    <source>
        <dbReference type="EMBL" id="QQT00544.1"/>
    </source>
</evidence>